<comment type="caution">
    <text evidence="2">The sequence shown here is derived from an EMBL/GenBank/DDBJ whole genome shotgun (WGS) entry which is preliminary data.</text>
</comment>
<gene>
    <name evidence="2" type="ORF">GDO86_016036</name>
</gene>
<name>A0A8T2JVD8_9PIPI</name>
<dbReference type="AlphaFoldDB" id="A0A8T2JVD8"/>
<dbReference type="EMBL" id="JAACNH010000003">
    <property type="protein sequence ID" value="KAG8449215.1"/>
    <property type="molecule type" value="Genomic_DNA"/>
</dbReference>
<protein>
    <submittedName>
        <fullName evidence="2">Uncharacterized protein</fullName>
    </submittedName>
</protein>
<sequence length="80" mass="9062">MSRFRLLTNEDRMMWTEKAKGDISGGDAADAKKRKREGPENRESKGSSEENRENNTASAKKRKPLEQSANKLSAFAFKKD</sequence>
<proteinExistence type="predicted"/>
<feature type="compositionally biased region" description="Basic and acidic residues" evidence="1">
    <location>
        <begin position="8"/>
        <end position="21"/>
    </location>
</feature>
<dbReference type="OrthoDB" id="427368at2759"/>
<keyword evidence="3" id="KW-1185">Reference proteome</keyword>
<evidence type="ECO:0000313" key="3">
    <source>
        <dbReference type="Proteomes" id="UP000812440"/>
    </source>
</evidence>
<reference evidence="2" key="1">
    <citation type="thesis" date="2020" institute="ProQuest LLC" country="789 East Eisenhower Parkway, Ann Arbor, MI, USA">
        <title>Comparative Genomics and Chromosome Evolution.</title>
        <authorList>
            <person name="Mudd A.B."/>
        </authorList>
    </citation>
    <scope>NUCLEOTIDE SEQUENCE</scope>
    <source>
        <strain evidence="2">Female2</strain>
        <tissue evidence="2">Blood</tissue>
    </source>
</reference>
<organism evidence="2 3">
    <name type="scientific">Hymenochirus boettgeri</name>
    <name type="common">Congo dwarf clawed frog</name>
    <dbReference type="NCBI Taxonomy" id="247094"/>
    <lineage>
        <taxon>Eukaryota</taxon>
        <taxon>Metazoa</taxon>
        <taxon>Chordata</taxon>
        <taxon>Craniata</taxon>
        <taxon>Vertebrata</taxon>
        <taxon>Euteleostomi</taxon>
        <taxon>Amphibia</taxon>
        <taxon>Batrachia</taxon>
        <taxon>Anura</taxon>
        <taxon>Pipoidea</taxon>
        <taxon>Pipidae</taxon>
        <taxon>Pipinae</taxon>
        <taxon>Hymenochirus</taxon>
    </lineage>
</organism>
<evidence type="ECO:0000313" key="2">
    <source>
        <dbReference type="EMBL" id="KAG8449215.1"/>
    </source>
</evidence>
<feature type="region of interest" description="Disordered" evidence="1">
    <location>
        <begin position="1"/>
        <end position="80"/>
    </location>
</feature>
<accession>A0A8T2JVD8</accession>
<evidence type="ECO:0000256" key="1">
    <source>
        <dbReference type="SAM" id="MobiDB-lite"/>
    </source>
</evidence>
<feature type="compositionally biased region" description="Basic and acidic residues" evidence="1">
    <location>
        <begin position="37"/>
        <end position="53"/>
    </location>
</feature>
<dbReference type="Proteomes" id="UP000812440">
    <property type="component" value="Chromosome 8_10"/>
</dbReference>